<protein>
    <submittedName>
        <fullName evidence="2">DUF2975 domain-containing protein</fullName>
    </submittedName>
</protein>
<keyword evidence="1" id="KW-0472">Membrane</keyword>
<gene>
    <name evidence="2" type="ORF">H9Q19_00750</name>
</gene>
<keyword evidence="1" id="KW-1133">Transmembrane helix</keyword>
<keyword evidence="3" id="KW-1185">Reference proteome</keyword>
<evidence type="ECO:0000313" key="2">
    <source>
        <dbReference type="EMBL" id="QVE49226.1"/>
    </source>
</evidence>
<proteinExistence type="predicted"/>
<keyword evidence="1" id="KW-0812">Transmembrane</keyword>
<dbReference type="GeneID" id="301704116"/>
<accession>A0ABX8CGW3</accession>
<feature type="transmembrane region" description="Helical" evidence="1">
    <location>
        <begin position="55"/>
        <end position="75"/>
    </location>
</feature>
<organism evidence="2 3">
    <name type="scientific">Chlamydia crocodili</name>
    <dbReference type="NCBI Taxonomy" id="2766982"/>
    <lineage>
        <taxon>Bacteria</taxon>
        <taxon>Pseudomonadati</taxon>
        <taxon>Chlamydiota</taxon>
        <taxon>Chlamydiia</taxon>
        <taxon>Chlamydiales</taxon>
        <taxon>Chlamydiaceae</taxon>
        <taxon>Chlamydia/Chlamydophila group</taxon>
        <taxon>Chlamydia</taxon>
    </lineage>
</organism>
<feature type="transmembrane region" description="Helical" evidence="1">
    <location>
        <begin position="29"/>
        <end position="49"/>
    </location>
</feature>
<dbReference type="EMBL" id="CP060791">
    <property type="protein sequence ID" value="QVE49226.1"/>
    <property type="molecule type" value="Genomic_DNA"/>
</dbReference>
<evidence type="ECO:0000256" key="1">
    <source>
        <dbReference type="SAM" id="Phobius"/>
    </source>
</evidence>
<name>A0ABX8CGW3_9CHLA</name>
<dbReference type="RefSeq" id="WP_213241268.1">
    <property type="nucleotide sequence ID" value="NZ_CP060791.1"/>
</dbReference>
<sequence length="193" mass="21525">MQITDDKVFNKIPSLELPPPQRCVKIAQALIILITCLGVAACITAGILFPTLPTLIIIGGVFSALISIVLLVILIKKVLLELRKNNDTIIKGINLLRYEGNQFEHQQNNISDSFTDLNQKYQDLNKQYTKDKQYVQTTLDGYKKSLDNLNKDLDSIREQISKNAASLEILNPSNKKGFISKIKAKDSPAPTNT</sequence>
<dbReference type="Proteomes" id="UP000680625">
    <property type="component" value="Chromosome"/>
</dbReference>
<evidence type="ECO:0000313" key="3">
    <source>
        <dbReference type="Proteomes" id="UP000680625"/>
    </source>
</evidence>
<reference evidence="2 3" key="1">
    <citation type="submission" date="2020-08" db="EMBL/GenBank/DDBJ databases">
        <title>Isolation and characterization of novel Chlamydia from Siamese crocodiles (Crocodylus siamensis).</title>
        <authorList>
            <person name="Sariya L."/>
        </authorList>
    </citation>
    <scope>NUCLEOTIDE SEQUENCE [LARGE SCALE GENOMIC DNA]</scope>
    <source>
        <strain evidence="2 3">No. 12</strain>
    </source>
</reference>